<gene>
    <name evidence="5" type="primary">PLEST007190</name>
    <name evidence="5" type="ORF">PLESTB_000481100</name>
</gene>
<feature type="region of interest" description="Disordered" evidence="3">
    <location>
        <begin position="293"/>
        <end position="328"/>
    </location>
</feature>
<feature type="compositionally biased region" description="Gly residues" evidence="3">
    <location>
        <begin position="311"/>
        <end position="326"/>
    </location>
</feature>
<dbReference type="Gene3D" id="3.30.210.10">
    <property type="entry name" value="DNA polymerase, thumb domain"/>
    <property type="match status" value="1"/>
</dbReference>
<dbReference type="Proteomes" id="UP001165080">
    <property type="component" value="Unassembled WGS sequence"/>
</dbReference>
<feature type="region of interest" description="Disordered" evidence="3">
    <location>
        <begin position="547"/>
        <end position="573"/>
    </location>
</feature>
<keyword evidence="1" id="KW-0808">Transferase</keyword>
<evidence type="ECO:0000256" key="1">
    <source>
        <dbReference type="ARBA" id="ARBA00022679"/>
    </source>
</evidence>
<sequence length="673" mass="71893">MRTSSSALKRQRDAGKGGGAPGKSSKQQNEQTAAAAGATAARAGMPSDGGAGSQPRVVVLVDKSVLANDARRKIATKCAKERGTFLVLQARSPEECPHPGPAVTHLVLGSFAQRSHDPAAAEAARRASRQRLAPLLARWPGVQLLNESWLTRLTTSGSLPDSAGFEMRLDDEGPRAPPPEGKYERWLGRWSPELDELDDVALMLQATFNDQRCARIGNSAIVAGLRELKQYEVAVQERDDVTGTRALAYARAAASVQACAFRICDSLIEPQLVRLLPFVNASCATVIRQLAASSSTTTTTQERQRQRTANGSGGSGASPGSPGGGVEAAAWGRVAGQAGPVSEPVSELAEGDEGGGATCDRLELFRRDLAVRDGKGGLRPDSAGAASRRRLTKLPYVGPATAKLWYDKGCRTLDDALAAMRAGTLQPLSRDVAWALDHHEELTSDVTAAEVAEMEAATAAALAAATPLPAGGWVVQLVGGGRRGRASHDVDLMVSHPGVTDQDEMGGHFTAAVEWLVEKGHLLPPRGNCSRMTQRSISAEEHVQRTIRSLGRSQAEEAGEGEQEDARGKSRPGGISDGLHHVFGVFRTSSGRLKRLDLLFAAWTWLPHALLGWSGSAQFLRFLHQAAADRGFRRTNHALYRLDSRRPVSGIRDEAAIFEALGLPYREPQDRQC</sequence>
<dbReference type="Pfam" id="PF10391">
    <property type="entry name" value="DNA_pol_lambd_f"/>
    <property type="match status" value="1"/>
</dbReference>
<dbReference type="OrthoDB" id="205514at2759"/>
<accession>A0A9W6EZN4</accession>
<evidence type="ECO:0000259" key="4">
    <source>
        <dbReference type="SMART" id="SM00483"/>
    </source>
</evidence>
<dbReference type="EMBL" id="BRXU01000004">
    <property type="protein sequence ID" value="GLC51238.1"/>
    <property type="molecule type" value="Genomic_DNA"/>
</dbReference>
<dbReference type="SUPFAM" id="SSF81301">
    <property type="entry name" value="Nucleotidyltransferase"/>
    <property type="match status" value="1"/>
</dbReference>
<name>A0A9W6EZN4_9CHLO</name>
<dbReference type="InterPro" id="IPR018944">
    <property type="entry name" value="DNA_pol_lambd_fingers_domain"/>
</dbReference>
<dbReference type="InterPro" id="IPR022312">
    <property type="entry name" value="DNA_pol_X"/>
</dbReference>
<dbReference type="GO" id="GO:0003887">
    <property type="term" value="F:DNA-directed DNA polymerase activity"/>
    <property type="evidence" value="ECO:0007669"/>
    <property type="project" value="InterPro"/>
</dbReference>
<dbReference type="Gene3D" id="3.30.460.10">
    <property type="entry name" value="Beta Polymerase, domain 2"/>
    <property type="match status" value="1"/>
</dbReference>
<dbReference type="InterPro" id="IPR043519">
    <property type="entry name" value="NT_sf"/>
</dbReference>
<dbReference type="InterPro" id="IPR037160">
    <property type="entry name" value="DNA_Pol_thumb_sf"/>
</dbReference>
<dbReference type="PANTHER" id="PTHR11276">
    <property type="entry name" value="DNA POLYMERASE TYPE-X FAMILY MEMBER"/>
    <property type="match status" value="1"/>
</dbReference>
<dbReference type="AlphaFoldDB" id="A0A9W6EZN4"/>
<comment type="caution">
    <text evidence="5">The sequence shown here is derived from an EMBL/GenBank/DDBJ whole genome shotgun (WGS) entry which is preliminary data.</text>
</comment>
<evidence type="ECO:0000313" key="5">
    <source>
        <dbReference type="EMBL" id="GLC51238.1"/>
    </source>
</evidence>
<dbReference type="PANTHER" id="PTHR11276:SF28">
    <property type="entry name" value="DNA POLYMERASE LAMBDA"/>
    <property type="match status" value="1"/>
</dbReference>
<dbReference type="GO" id="GO:0005634">
    <property type="term" value="C:nucleus"/>
    <property type="evidence" value="ECO:0007669"/>
    <property type="project" value="TreeGrafter"/>
</dbReference>
<keyword evidence="6" id="KW-1185">Reference proteome</keyword>
<protein>
    <recommendedName>
        <fullName evidence="4">DNA-directed DNA polymerase X domain-containing protein</fullName>
    </recommendedName>
</protein>
<dbReference type="InterPro" id="IPR029398">
    <property type="entry name" value="PolB_thumb"/>
</dbReference>
<proteinExistence type="predicted"/>
<evidence type="ECO:0000256" key="2">
    <source>
        <dbReference type="ARBA" id="ARBA00022695"/>
    </source>
</evidence>
<feature type="region of interest" description="Disordered" evidence="3">
    <location>
        <begin position="1"/>
        <end position="55"/>
    </location>
</feature>
<dbReference type="Gene3D" id="1.10.150.20">
    <property type="entry name" value="5' to 3' exonuclease, C-terminal subdomain"/>
    <property type="match status" value="1"/>
</dbReference>
<dbReference type="Pfam" id="PF14791">
    <property type="entry name" value="DNA_pol_B_thumb"/>
    <property type="match status" value="1"/>
</dbReference>
<feature type="domain" description="DNA-directed DNA polymerase X" evidence="4">
    <location>
        <begin position="216"/>
        <end position="672"/>
    </location>
</feature>
<reference evidence="5 6" key="1">
    <citation type="journal article" date="2023" name="Commun. Biol.">
        <title>Reorganization of the ancestral sex-determining regions during the evolution of trioecy in Pleodorina starrii.</title>
        <authorList>
            <person name="Takahashi K."/>
            <person name="Suzuki S."/>
            <person name="Kawai-Toyooka H."/>
            <person name="Yamamoto K."/>
            <person name="Hamaji T."/>
            <person name="Ootsuki R."/>
            <person name="Yamaguchi H."/>
            <person name="Kawachi M."/>
            <person name="Higashiyama T."/>
            <person name="Nozaki H."/>
        </authorList>
    </citation>
    <scope>NUCLEOTIDE SEQUENCE [LARGE SCALE GENOMIC DNA]</scope>
    <source>
        <strain evidence="5 6">NIES-4479</strain>
    </source>
</reference>
<dbReference type="GO" id="GO:0006303">
    <property type="term" value="P:double-strand break repair via nonhomologous end joining"/>
    <property type="evidence" value="ECO:0007669"/>
    <property type="project" value="TreeGrafter"/>
</dbReference>
<feature type="compositionally biased region" description="Low complexity" evidence="3">
    <location>
        <begin position="22"/>
        <end position="44"/>
    </location>
</feature>
<evidence type="ECO:0000313" key="6">
    <source>
        <dbReference type="Proteomes" id="UP001165080"/>
    </source>
</evidence>
<dbReference type="PRINTS" id="PR00869">
    <property type="entry name" value="DNAPOLX"/>
</dbReference>
<keyword evidence="2" id="KW-0548">Nucleotidyltransferase</keyword>
<dbReference type="SMART" id="SM00483">
    <property type="entry name" value="POLXc"/>
    <property type="match status" value="1"/>
</dbReference>
<dbReference type="GO" id="GO:0003677">
    <property type="term" value="F:DNA binding"/>
    <property type="evidence" value="ECO:0007669"/>
    <property type="project" value="InterPro"/>
</dbReference>
<dbReference type="SUPFAM" id="SSF81585">
    <property type="entry name" value="PsbU/PolX domain-like"/>
    <property type="match status" value="1"/>
</dbReference>
<evidence type="ECO:0000256" key="3">
    <source>
        <dbReference type="SAM" id="MobiDB-lite"/>
    </source>
</evidence>
<organism evidence="5 6">
    <name type="scientific">Pleodorina starrii</name>
    <dbReference type="NCBI Taxonomy" id="330485"/>
    <lineage>
        <taxon>Eukaryota</taxon>
        <taxon>Viridiplantae</taxon>
        <taxon>Chlorophyta</taxon>
        <taxon>core chlorophytes</taxon>
        <taxon>Chlorophyceae</taxon>
        <taxon>CS clade</taxon>
        <taxon>Chlamydomonadales</taxon>
        <taxon>Volvocaceae</taxon>
        <taxon>Pleodorina</taxon>
    </lineage>
</organism>
<dbReference type="InterPro" id="IPR002054">
    <property type="entry name" value="DNA-dir_DNA_pol_X"/>
</dbReference>